<feature type="region of interest" description="Disordered" evidence="1">
    <location>
        <begin position="1"/>
        <end position="23"/>
    </location>
</feature>
<dbReference type="SMART" id="SM00327">
    <property type="entry name" value="VWA"/>
    <property type="match status" value="1"/>
</dbReference>
<feature type="domain" description="VWFA" evidence="2">
    <location>
        <begin position="29"/>
        <end position="195"/>
    </location>
</feature>
<comment type="caution">
    <text evidence="3">The sequence shown here is derived from an EMBL/GenBank/DDBJ whole genome shotgun (WGS) entry which is preliminary data.</text>
</comment>
<dbReference type="GO" id="GO:0005245">
    <property type="term" value="F:voltage-gated calcium channel activity"/>
    <property type="evidence" value="ECO:0007669"/>
    <property type="project" value="TreeGrafter"/>
</dbReference>
<name>A0A932G1V6_UNCTE</name>
<protein>
    <submittedName>
        <fullName evidence="3">VWA domain-containing protein</fullName>
    </submittedName>
</protein>
<dbReference type="InterPro" id="IPR051173">
    <property type="entry name" value="Ca_channel_alpha-2/delta"/>
</dbReference>
<accession>A0A932G1V6</accession>
<dbReference type="SUPFAM" id="SSF53300">
    <property type="entry name" value="vWA-like"/>
    <property type="match status" value="1"/>
</dbReference>
<reference evidence="3" key="1">
    <citation type="submission" date="2020-07" db="EMBL/GenBank/DDBJ databases">
        <title>Huge and variable diversity of episymbiotic CPR bacteria and DPANN archaea in groundwater ecosystems.</title>
        <authorList>
            <person name="He C.Y."/>
            <person name="Keren R."/>
            <person name="Whittaker M."/>
            <person name="Farag I.F."/>
            <person name="Doudna J."/>
            <person name="Cate J.H.D."/>
            <person name="Banfield J.F."/>
        </authorList>
    </citation>
    <scope>NUCLEOTIDE SEQUENCE</scope>
    <source>
        <strain evidence="3">NC_groundwater_672_Ag_B-0.1um_62_36</strain>
    </source>
</reference>
<dbReference type="PANTHER" id="PTHR10166:SF37">
    <property type="entry name" value="STOLID, ISOFORM H"/>
    <property type="match status" value="1"/>
</dbReference>
<proteinExistence type="predicted"/>
<dbReference type="Gene3D" id="1.10.3210.10">
    <property type="entry name" value="Hypothetical protein af1432"/>
    <property type="match status" value="1"/>
</dbReference>
<dbReference type="PROSITE" id="PS50234">
    <property type="entry name" value="VWFA"/>
    <property type="match status" value="1"/>
</dbReference>
<evidence type="ECO:0000313" key="4">
    <source>
        <dbReference type="Proteomes" id="UP000769766"/>
    </source>
</evidence>
<sequence length="344" mass="37555">MENSGPIYSGRQGGSPQEKAGTSKPLPLDVAVVVDCSKSMKEKMGKVKQAIGYFLDRLDKETRVGLVTFGAGGVQVQQGLTSNIGFLKNILNDLDAGGSSLIGSALTLALDLLQDKEAIKVMVLFTDGWSQREEGVARTVSERVKSQGIRLITLGLGGEVNQGFLQELASSSADSYLFAEGSKLTGRLLRIASYLRKTDYFPVKLAFLSPELSLPFDLFVREGEATYLPFRARGTLLGPEGQQELVEKGKEIAFIRGQDRETYRTYLETCLAQGLGDQEQILEEKGKVVYEGTASLIEEIFEDPSKGGSIQQAADAVRQVLDFVFSLSSGKRPFYERLATFLSH</sequence>
<organism evidence="3 4">
    <name type="scientific">Tectimicrobiota bacterium</name>
    <dbReference type="NCBI Taxonomy" id="2528274"/>
    <lineage>
        <taxon>Bacteria</taxon>
        <taxon>Pseudomonadati</taxon>
        <taxon>Nitrospinota/Tectimicrobiota group</taxon>
        <taxon>Candidatus Tectimicrobiota</taxon>
    </lineage>
</organism>
<feature type="non-terminal residue" evidence="3">
    <location>
        <position position="344"/>
    </location>
</feature>
<dbReference type="AlphaFoldDB" id="A0A932G1V6"/>
<evidence type="ECO:0000259" key="2">
    <source>
        <dbReference type="PROSITE" id="PS50234"/>
    </source>
</evidence>
<dbReference type="InterPro" id="IPR002035">
    <property type="entry name" value="VWF_A"/>
</dbReference>
<dbReference type="GO" id="GO:0005891">
    <property type="term" value="C:voltage-gated calcium channel complex"/>
    <property type="evidence" value="ECO:0007669"/>
    <property type="project" value="TreeGrafter"/>
</dbReference>
<gene>
    <name evidence="3" type="ORF">HYY20_12340</name>
</gene>
<dbReference type="Pfam" id="PF00092">
    <property type="entry name" value="VWA"/>
    <property type="match status" value="1"/>
</dbReference>
<dbReference type="EMBL" id="JACPRF010000378">
    <property type="protein sequence ID" value="MBI2877660.1"/>
    <property type="molecule type" value="Genomic_DNA"/>
</dbReference>
<dbReference type="PANTHER" id="PTHR10166">
    <property type="entry name" value="VOLTAGE-DEPENDENT CALCIUM CHANNEL SUBUNIT ALPHA-2/DELTA-RELATED"/>
    <property type="match status" value="1"/>
</dbReference>
<evidence type="ECO:0000256" key="1">
    <source>
        <dbReference type="SAM" id="MobiDB-lite"/>
    </source>
</evidence>
<dbReference type="InterPro" id="IPR036465">
    <property type="entry name" value="vWFA_dom_sf"/>
</dbReference>
<dbReference type="CDD" id="cd00198">
    <property type="entry name" value="vWFA"/>
    <property type="match status" value="1"/>
</dbReference>
<dbReference type="Proteomes" id="UP000769766">
    <property type="component" value="Unassembled WGS sequence"/>
</dbReference>
<evidence type="ECO:0000313" key="3">
    <source>
        <dbReference type="EMBL" id="MBI2877660.1"/>
    </source>
</evidence>
<dbReference type="Gene3D" id="3.40.50.410">
    <property type="entry name" value="von Willebrand factor, type A domain"/>
    <property type="match status" value="1"/>
</dbReference>